<evidence type="ECO:0000256" key="1">
    <source>
        <dbReference type="SAM" id="MobiDB-lite"/>
    </source>
</evidence>
<proteinExistence type="predicted"/>
<protein>
    <submittedName>
        <fullName evidence="2">Uncharacterized protein</fullName>
    </submittedName>
</protein>
<dbReference type="Gene3D" id="2.40.70.10">
    <property type="entry name" value="Acid Proteases"/>
    <property type="match status" value="1"/>
</dbReference>
<comment type="caution">
    <text evidence="2">The sequence shown here is derived from an EMBL/GenBank/DDBJ whole genome shotgun (WGS) entry which is preliminary data.</text>
</comment>
<dbReference type="InterPro" id="IPR021109">
    <property type="entry name" value="Peptidase_aspartic_dom_sf"/>
</dbReference>
<sequence>MAPHPIAAPASVVPAMSSVAVLKLVAIPSPSLRPSPSAVLTALWGFTVNEVASVSDAHSVLSVCNTSILKGKKRTRKATPNKSSGEGSTETSSKIDTGSDVLWVSCTFCNGCPQRNDLQIPLNFFDPSNSSMSSLMHLEGFEKHILRLGIRNALSGLRISHCRIGNKSEKMEVTIAKANTVLLVY</sequence>
<evidence type="ECO:0000313" key="3">
    <source>
        <dbReference type="Proteomes" id="UP001341840"/>
    </source>
</evidence>
<dbReference type="EMBL" id="JASCZI010000908">
    <property type="protein sequence ID" value="MED6113768.1"/>
    <property type="molecule type" value="Genomic_DNA"/>
</dbReference>
<dbReference type="SUPFAM" id="SSF50630">
    <property type="entry name" value="Acid proteases"/>
    <property type="match status" value="1"/>
</dbReference>
<reference evidence="2 3" key="1">
    <citation type="journal article" date="2023" name="Plants (Basel)">
        <title>Bridging the Gap: Combining Genomics and Transcriptomics Approaches to Understand Stylosanthes scabra, an Orphan Legume from the Brazilian Caatinga.</title>
        <authorList>
            <person name="Ferreira-Neto J.R.C."/>
            <person name="da Silva M.D."/>
            <person name="Binneck E."/>
            <person name="de Melo N.F."/>
            <person name="da Silva R.H."/>
            <person name="de Melo A.L.T.M."/>
            <person name="Pandolfi V."/>
            <person name="Bustamante F.O."/>
            <person name="Brasileiro-Vidal A.C."/>
            <person name="Benko-Iseppon A.M."/>
        </authorList>
    </citation>
    <scope>NUCLEOTIDE SEQUENCE [LARGE SCALE GENOMIC DNA]</scope>
    <source>
        <tissue evidence="2">Leaves</tissue>
    </source>
</reference>
<feature type="compositionally biased region" description="Low complexity" evidence="1">
    <location>
        <begin position="82"/>
        <end position="94"/>
    </location>
</feature>
<name>A0ABU6QPK7_9FABA</name>
<evidence type="ECO:0000313" key="2">
    <source>
        <dbReference type="EMBL" id="MED6113768.1"/>
    </source>
</evidence>
<gene>
    <name evidence="2" type="ORF">PIB30_073958</name>
</gene>
<dbReference type="Proteomes" id="UP001341840">
    <property type="component" value="Unassembled WGS sequence"/>
</dbReference>
<organism evidence="2 3">
    <name type="scientific">Stylosanthes scabra</name>
    <dbReference type="NCBI Taxonomy" id="79078"/>
    <lineage>
        <taxon>Eukaryota</taxon>
        <taxon>Viridiplantae</taxon>
        <taxon>Streptophyta</taxon>
        <taxon>Embryophyta</taxon>
        <taxon>Tracheophyta</taxon>
        <taxon>Spermatophyta</taxon>
        <taxon>Magnoliopsida</taxon>
        <taxon>eudicotyledons</taxon>
        <taxon>Gunneridae</taxon>
        <taxon>Pentapetalae</taxon>
        <taxon>rosids</taxon>
        <taxon>fabids</taxon>
        <taxon>Fabales</taxon>
        <taxon>Fabaceae</taxon>
        <taxon>Papilionoideae</taxon>
        <taxon>50 kb inversion clade</taxon>
        <taxon>dalbergioids sensu lato</taxon>
        <taxon>Dalbergieae</taxon>
        <taxon>Pterocarpus clade</taxon>
        <taxon>Stylosanthes</taxon>
    </lineage>
</organism>
<accession>A0ABU6QPK7</accession>
<feature type="region of interest" description="Disordered" evidence="1">
    <location>
        <begin position="72"/>
        <end position="95"/>
    </location>
</feature>
<keyword evidence="3" id="KW-1185">Reference proteome</keyword>